<dbReference type="Proteomes" id="UP001152622">
    <property type="component" value="Chromosome 16"/>
</dbReference>
<gene>
    <name evidence="2" type="ORF">SKAU_G00352240</name>
</gene>
<feature type="region of interest" description="Disordered" evidence="1">
    <location>
        <begin position="179"/>
        <end position="238"/>
    </location>
</feature>
<feature type="compositionally biased region" description="Polar residues" evidence="1">
    <location>
        <begin position="222"/>
        <end position="238"/>
    </location>
</feature>
<dbReference type="AlphaFoldDB" id="A0A9Q1IIA1"/>
<sequence>MRRSKHIIRTNMESVAQLLREAATTLEANRAPTRPAAIASELEKMASAQSSTQVVAQGRLQGEVSRLFSPYPRPHPTRRFSTPPTKKIQKSRTYTHQFFCLSGRGSTRSKILEVIHCPDEGYFPVFLSDCGVGQAVIYIRPLQKDLTMESAPAASTYTSGPKLACMYCGEKISQAEMQEHVDSCEKTKERHQNRETREASSSRWDRNGRSESSEDRPFQLHSDAQGTSRSSYSTIMEG</sequence>
<evidence type="ECO:0000313" key="2">
    <source>
        <dbReference type="EMBL" id="KAJ8340591.1"/>
    </source>
</evidence>
<name>A0A9Q1IIA1_SYNKA</name>
<keyword evidence="3" id="KW-1185">Reference proteome</keyword>
<organism evidence="2 3">
    <name type="scientific">Synaphobranchus kaupii</name>
    <name type="common">Kaup's arrowtooth eel</name>
    <dbReference type="NCBI Taxonomy" id="118154"/>
    <lineage>
        <taxon>Eukaryota</taxon>
        <taxon>Metazoa</taxon>
        <taxon>Chordata</taxon>
        <taxon>Craniata</taxon>
        <taxon>Vertebrata</taxon>
        <taxon>Euteleostomi</taxon>
        <taxon>Actinopterygii</taxon>
        <taxon>Neopterygii</taxon>
        <taxon>Teleostei</taxon>
        <taxon>Anguilliformes</taxon>
        <taxon>Synaphobranchidae</taxon>
        <taxon>Synaphobranchus</taxon>
    </lineage>
</organism>
<dbReference type="EMBL" id="JAINUF010000016">
    <property type="protein sequence ID" value="KAJ8340591.1"/>
    <property type="molecule type" value="Genomic_DNA"/>
</dbReference>
<proteinExistence type="predicted"/>
<protein>
    <recommendedName>
        <fullName evidence="4">UBZ4-type domain-containing protein</fullName>
    </recommendedName>
</protein>
<accession>A0A9Q1IIA1</accession>
<evidence type="ECO:0000256" key="1">
    <source>
        <dbReference type="SAM" id="MobiDB-lite"/>
    </source>
</evidence>
<evidence type="ECO:0000313" key="3">
    <source>
        <dbReference type="Proteomes" id="UP001152622"/>
    </source>
</evidence>
<reference evidence="2" key="1">
    <citation type="journal article" date="2023" name="Science">
        <title>Genome structures resolve the early diversification of teleost fishes.</title>
        <authorList>
            <person name="Parey E."/>
            <person name="Louis A."/>
            <person name="Montfort J."/>
            <person name="Bouchez O."/>
            <person name="Roques C."/>
            <person name="Iampietro C."/>
            <person name="Lluch J."/>
            <person name="Castinel A."/>
            <person name="Donnadieu C."/>
            <person name="Desvignes T."/>
            <person name="Floi Bucao C."/>
            <person name="Jouanno E."/>
            <person name="Wen M."/>
            <person name="Mejri S."/>
            <person name="Dirks R."/>
            <person name="Jansen H."/>
            <person name="Henkel C."/>
            <person name="Chen W.J."/>
            <person name="Zahm M."/>
            <person name="Cabau C."/>
            <person name="Klopp C."/>
            <person name="Thompson A.W."/>
            <person name="Robinson-Rechavi M."/>
            <person name="Braasch I."/>
            <person name="Lecointre G."/>
            <person name="Bobe J."/>
            <person name="Postlethwait J.H."/>
            <person name="Berthelot C."/>
            <person name="Roest Crollius H."/>
            <person name="Guiguen Y."/>
        </authorList>
    </citation>
    <scope>NUCLEOTIDE SEQUENCE</scope>
    <source>
        <strain evidence="2">WJC10195</strain>
    </source>
</reference>
<feature type="region of interest" description="Disordered" evidence="1">
    <location>
        <begin position="66"/>
        <end position="87"/>
    </location>
</feature>
<comment type="caution">
    <text evidence="2">The sequence shown here is derived from an EMBL/GenBank/DDBJ whole genome shotgun (WGS) entry which is preliminary data.</text>
</comment>
<feature type="compositionally biased region" description="Basic and acidic residues" evidence="1">
    <location>
        <begin position="179"/>
        <end position="218"/>
    </location>
</feature>
<evidence type="ECO:0008006" key="4">
    <source>
        <dbReference type="Google" id="ProtNLM"/>
    </source>
</evidence>
<dbReference type="OrthoDB" id="5948939at2759"/>